<dbReference type="PROSITE" id="PS50994">
    <property type="entry name" value="INTEGRASE"/>
    <property type="match status" value="1"/>
</dbReference>
<evidence type="ECO:0000256" key="7">
    <source>
        <dbReference type="ARBA" id="ARBA00022918"/>
    </source>
</evidence>
<evidence type="ECO:0000313" key="14">
    <source>
        <dbReference type="Proteomes" id="UP001151760"/>
    </source>
</evidence>
<keyword evidence="6" id="KW-0229">DNA integration</keyword>
<keyword evidence="1" id="KW-0540">Nuclease</keyword>
<dbReference type="InterPro" id="IPR001584">
    <property type="entry name" value="Integrase_cat-core"/>
</dbReference>
<dbReference type="SUPFAM" id="SSF53098">
    <property type="entry name" value="Ribonuclease H-like"/>
    <property type="match status" value="1"/>
</dbReference>
<dbReference type="EMBL" id="BQNB010011337">
    <property type="protein sequence ID" value="GJS89256.1"/>
    <property type="molecule type" value="Genomic_DNA"/>
</dbReference>
<keyword evidence="8" id="KW-0808">Transferase</keyword>
<evidence type="ECO:0000256" key="9">
    <source>
        <dbReference type="ARBA" id="ARBA00023172"/>
    </source>
</evidence>
<feature type="compositionally biased region" description="Polar residues" evidence="11">
    <location>
        <begin position="254"/>
        <end position="285"/>
    </location>
</feature>
<reference evidence="13" key="2">
    <citation type="submission" date="2022-01" db="EMBL/GenBank/DDBJ databases">
        <authorList>
            <person name="Yamashiro T."/>
            <person name="Shiraishi A."/>
            <person name="Satake H."/>
            <person name="Nakayama K."/>
        </authorList>
    </citation>
    <scope>NUCLEOTIDE SEQUENCE</scope>
</reference>
<keyword evidence="9" id="KW-0233">DNA recombination</keyword>
<evidence type="ECO:0000256" key="8">
    <source>
        <dbReference type="ARBA" id="ARBA00022932"/>
    </source>
</evidence>
<dbReference type="PANTHER" id="PTHR42648:SF11">
    <property type="entry name" value="TRANSPOSON TY4-P GAG-POL POLYPROTEIN"/>
    <property type="match status" value="1"/>
</dbReference>
<keyword evidence="2" id="KW-0479">Metal-binding</keyword>
<evidence type="ECO:0000259" key="12">
    <source>
        <dbReference type="PROSITE" id="PS50994"/>
    </source>
</evidence>
<dbReference type="Pfam" id="PF07727">
    <property type="entry name" value="RVT_2"/>
    <property type="match status" value="1"/>
</dbReference>
<feature type="compositionally biased region" description="Polar residues" evidence="11">
    <location>
        <begin position="669"/>
        <end position="685"/>
    </location>
</feature>
<name>A0ABQ4ZHP7_9ASTR</name>
<dbReference type="InterPro" id="IPR013103">
    <property type="entry name" value="RVT_2"/>
</dbReference>
<dbReference type="Gene3D" id="3.30.420.10">
    <property type="entry name" value="Ribonuclease H-like superfamily/Ribonuclease H"/>
    <property type="match status" value="1"/>
</dbReference>
<protein>
    <submittedName>
        <fullName evidence="13">Retrovirus-related pol polyprotein from transposon TNT 1-94</fullName>
    </submittedName>
</protein>
<organism evidence="13 14">
    <name type="scientific">Tanacetum coccineum</name>
    <dbReference type="NCBI Taxonomy" id="301880"/>
    <lineage>
        <taxon>Eukaryota</taxon>
        <taxon>Viridiplantae</taxon>
        <taxon>Streptophyta</taxon>
        <taxon>Embryophyta</taxon>
        <taxon>Tracheophyta</taxon>
        <taxon>Spermatophyta</taxon>
        <taxon>Magnoliopsida</taxon>
        <taxon>eudicotyledons</taxon>
        <taxon>Gunneridae</taxon>
        <taxon>Pentapetalae</taxon>
        <taxon>asterids</taxon>
        <taxon>campanulids</taxon>
        <taxon>Asterales</taxon>
        <taxon>Asteraceae</taxon>
        <taxon>Asteroideae</taxon>
        <taxon>Anthemideae</taxon>
        <taxon>Anthemidinae</taxon>
        <taxon>Tanacetum</taxon>
    </lineage>
</organism>
<keyword evidence="10" id="KW-0511">Multifunctional enzyme</keyword>
<dbReference type="InterPro" id="IPR039537">
    <property type="entry name" value="Retrotran_Ty1/copia-like"/>
</dbReference>
<keyword evidence="8" id="KW-0239">DNA-directed DNA polymerase</keyword>
<dbReference type="Proteomes" id="UP001151760">
    <property type="component" value="Unassembled WGS sequence"/>
</dbReference>
<evidence type="ECO:0000256" key="4">
    <source>
        <dbReference type="ARBA" id="ARBA00022801"/>
    </source>
</evidence>
<feature type="region of interest" description="Disordered" evidence="11">
    <location>
        <begin position="666"/>
        <end position="685"/>
    </location>
</feature>
<keyword evidence="8" id="KW-0548">Nucleotidyltransferase</keyword>
<feature type="region of interest" description="Disordered" evidence="11">
    <location>
        <begin position="251"/>
        <end position="298"/>
    </location>
</feature>
<keyword evidence="3" id="KW-0255">Endonuclease</keyword>
<evidence type="ECO:0000256" key="5">
    <source>
        <dbReference type="ARBA" id="ARBA00022842"/>
    </source>
</evidence>
<gene>
    <name evidence="13" type="ORF">Tco_0771892</name>
</gene>
<feature type="domain" description="Integrase catalytic" evidence="12">
    <location>
        <begin position="439"/>
        <end position="557"/>
    </location>
</feature>
<evidence type="ECO:0000256" key="3">
    <source>
        <dbReference type="ARBA" id="ARBA00022759"/>
    </source>
</evidence>
<evidence type="ECO:0000256" key="10">
    <source>
        <dbReference type="ARBA" id="ARBA00023268"/>
    </source>
</evidence>
<keyword evidence="14" id="KW-1185">Reference proteome</keyword>
<dbReference type="InterPro" id="IPR012337">
    <property type="entry name" value="RNaseH-like_sf"/>
</dbReference>
<keyword evidence="5" id="KW-0460">Magnesium</keyword>
<evidence type="ECO:0000256" key="1">
    <source>
        <dbReference type="ARBA" id="ARBA00022722"/>
    </source>
</evidence>
<dbReference type="PANTHER" id="PTHR42648">
    <property type="entry name" value="TRANSPOSASE, PUTATIVE-RELATED"/>
    <property type="match status" value="1"/>
</dbReference>
<sequence>MQLCAEQAFWLPLSNPKSEQLDIIQTPVEIEVSKELPKISLVKTSFQKLKNHLASFDKVVKVRTTPDAIIKGSWGFKHTKKVFKEEVIPFINSLQASFKDFENGIHSKLNEVKMVFNQMEAAVDQYVMNIVTHVDYVLTSVIPADNKCLVDANLESERLIQENDHLFELLLSQDIVYIYVNSFATLTNYAKIEQHYIDEYSEDLMLKVELAKKEHMEVLVYVTNTCPSLTKPSEKLVVVTPLNKNRKVRFAEPATSSSNTQKQLQPSSPFTKNNRISQTTNSNSKNKVEDHPRSVKSNLNKKKRVIEPICNANVKHTMLNANSELIYVKCNQCMFDANHDVCFLEFVNDVNVRSKSKSAKRSKKKNIWKPTGQVFTDIGYRYDVILSHLSLVESVKDQVLVMASKVKARNTPINLKLKTQFKKSSNLFAHGNFANRINAVLEVVIKFLKMIQVSLNAIFRNIRTDNGTKFVNKTLKDYYEDVGISHQTSVARTPNKNGVCILWNRTLVEAARTMLIFLKAPLFLWAEAIAIACYTQNRSLICKCHNKTSYQLLNNKKSDLSYLHVFGSLCYPTNASKDLGQLKPKADIGIFIEIASEQFSSGPGPQIMNPGTLSSGLVPNPPYSTPYVPPINNDWDILFQPMFDEFLNPPPNVVSLVPVVVARRHDDSTGSPVSTSIDQDASSSISTRKQLKTDDMWCYFNAFLTSVKPKNFKEAMPESFWIEAMQEEIHEFERLQVWELVPCPDFVMLIKLKWIYKVKKDELGGVLKNKARLVAKGYRQEDGIDFEESFAPIC</sequence>
<keyword evidence="4" id="KW-0378">Hydrolase</keyword>
<evidence type="ECO:0000313" key="13">
    <source>
        <dbReference type="EMBL" id="GJS89256.1"/>
    </source>
</evidence>
<reference evidence="13" key="1">
    <citation type="journal article" date="2022" name="Int. J. Mol. Sci.">
        <title>Draft Genome of Tanacetum Coccineum: Genomic Comparison of Closely Related Tanacetum-Family Plants.</title>
        <authorList>
            <person name="Yamashiro T."/>
            <person name="Shiraishi A."/>
            <person name="Nakayama K."/>
            <person name="Satake H."/>
        </authorList>
    </citation>
    <scope>NUCLEOTIDE SEQUENCE</scope>
</reference>
<keyword evidence="7" id="KW-0695">RNA-directed DNA polymerase</keyword>
<proteinExistence type="predicted"/>
<comment type="caution">
    <text evidence="13">The sequence shown here is derived from an EMBL/GenBank/DDBJ whole genome shotgun (WGS) entry which is preliminary data.</text>
</comment>
<evidence type="ECO:0000256" key="2">
    <source>
        <dbReference type="ARBA" id="ARBA00022723"/>
    </source>
</evidence>
<evidence type="ECO:0000256" key="11">
    <source>
        <dbReference type="SAM" id="MobiDB-lite"/>
    </source>
</evidence>
<evidence type="ECO:0000256" key="6">
    <source>
        <dbReference type="ARBA" id="ARBA00022908"/>
    </source>
</evidence>
<accession>A0ABQ4ZHP7</accession>
<dbReference type="InterPro" id="IPR036397">
    <property type="entry name" value="RNaseH_sf"/>
</dbReference>